<dbReference type="EMBL" id="SDHW01000002">
    <property type="protein sequence ID" value="RXK60761.1"/>
    <property type="molecule type" value="Genomic_DNA"/>
</dbReference>
<accession>A0A4Q1CJD3</accession>
<dbReference type="Proteomes" id="UP000290204">
    <property type="component" value="Unassembled WGS sequence"/>
</dbReference>
<name>A0A4Q1CJD3_9BACT</name>
<sequence length="302" mass="33413">MKISPSYRGIFFMLLAALGFSVMGGAAKALKGSFNAGQLVFWRNSIGLLFIVVSLLNRAPEQTGGKLLRLIFRGFMGTSAVYMLLYCILHLPLGTAMSYNLTSALFIALFTFLLFKEYEGGWVIMAVLLGFAGMLLIYKPSIHLPWYYHLAGLLSGILSAIAYITVGKLTKYYDTRVIVLSFVLTGVLVPLLFTSFRSILQLPADDILFINWRWPQQTEWWYILLMGCSALFGQYFVTKAYGADKAGIVSAISYAGIIFSIFIGMMLGDAFPDTVSLFGILLIIISGLMISLIKKKRSADAN</sequence>
<evidence type="ECO:0000256" key="5">
    <source>
        <dbReference type="SAM" id="Phobius"/>
    </source>
</evidence>
<dbReference type="SUPFAM" id="SSF103481">
    <property type="entry name" value="Multidrug resistance efflux transporter EmrE"/>
    <property type="match status" value="2"/>
</dbReference>
<keyword evidence="4 5" id="KW-0472">Membrane</keyword>
<reference evidence="7 8" key="1">
    <citation type="submission" date="2019-01" db="EMBL/GenBank/DDBJ databases">
        <title>Lacibacter sp. strain TTM-7.</title>
        <authorList>
            <person name="Chen W.-M."/>
        </authorList>
    </citation>
    <scope>NUCLEOTIDE SEQUENCE [LARGE SCALE GENOMIC DNA]</scope>
    <source>
        <strain evidence="7 8">TTM-7</strain>
    </source>
</reference>
<feature type="transmembrane region" description="Helical" evidence="5">
    <location>
        <begin position="178"/>
        <end position="200"/>
    </location>
</feature>
<dbReference type="AlphaFoldDB" id="A0A4Q1CJD3"/>
<organism evidence="7 8">
    <name type="scientific">Lacibacter luteus</name>
    <dbReference type="NCBI Taxonomy" id="2508719"/>
    <lineage>
        <taxon>Bacteria</taxon>
        <taxon>Pseudomonadati</taxon>
        <taxon>Bacteroidota</taxon>
        <taxon>Chitinophagia</taxon>
        <taxon>Chitinophagales</taxon>
        <taxon>Chitinophagaceae</taxon>
        <taxon>Lacibacter</taxon>
    </lineage>
</organism>
<evidence type="ECO:0000256" key="4">
    <source>
        <dbReference type="ARBA" id="ARBA00023136"/>
    </source>
</evidence>
<comment type="caution">
    <text evidence="7">The sequence shown here is derived from an EMBL/GenBank/DDBJ whole genome shotgun (WGS) entry which is preliminary data.</text>
</comment>
<feature type="transmembrane region" description="Helical" evidence="5">
    <location>
        <begin position="274"/>
        <end position="293"/>
    </location>
</feature>
<dbReference type="PANTHER" id="PTHR22911:SF6">
    <property type="entry name" value="SOLUTE CARRIER FAMILY 35 MEMBER G1"/>
    <property type="match status" value="1"/>
</dbReference>
<dbReference type="GO" id="GO:0016020">
    <property type="term" value="C:membrane"/>
    <property type="evidence" value="ECO:0007669"/>
    <property type="project" value="UniProtKB-SubCell"/>
</dbReference>
<evidence type="ECO:0000313" key="8">
    <source>
        <dbReference type="Proteomes" id="UP000290204"/>
    </source>
</evidence>
<feature type="transmembrane region" description="Helical" evidence="5">
    <location>
        <begin position="39"/>
        <end position="58"/>
    </location>
</feature>
<evidence type="ECO:0000256" key="3">
    <source>
        <dbReference type="ARBA" id="ARBA00022989"/>
    </source>
</evidence>
<keyword evidence="2 5" id="KW-0812">Transmembrane</keyword>
<evidence type="ECO:0000256" key="1">
    <source>
        <dbReference type="ARBA" id="ARBA00004141"/>
    </source>
</evidence>
<dbReference type="PANTHER" id="PTHR22911">
    <property type="entry name" value="ACYL-MALONYL CONDENSING ENZYME-RELATED"/>
    <property type="match status" value="1"/>
</dbReference>
<keyword evidence="8" id="KW-1185">Reference proteome</keyword>
<comment type="subcellular location">
    <subcellularLocation>
        <location evidence="1">Membrane</location>
        <topology evidence="1">Multi-pass membrane protein</topology>
    </subcellularLocation>
</comment>
<feature type="transmembrane region" description="Helical" evidence="5">
    <location>
        <begin position="97"/>
        <end position="115"/>
    </location>
</feature>
<feature type="transmembrane region" description="Helical" evidence="5">
    <location>
        <begin position="249"/>
        <end position="268"/>
    </location>
</feature>
<dbReference type="Pfam" id="PF00892">
    <property type="entry name" value="EamA"/>
    <property type="match status" value="1"/>
</dbReference>
<feature type="transmembrane region" description="Helical" evidence="5">
    <location>
        <begin position="146"/>
        <end position="166"/>
    </location>
</feature>
<protein>
    <submittedName>
        <fullName evidence="7">DMT family transporter</fullName>
    </submittedName>
</protein>
<feature type="transmembrane region" description="Helical" evidence="5">
    <location>
        <begin position="70"/>
        <end position="91"/>
    </location>
</feature>
<feature type="transmembrane region" description="Helical" evidence="5">
    <location>
        <begin position="220"/>
        <end position="237"/>
    </location>
</feature>
<feature type="domain" description="EamA" evidence="6">
    <location>
        <begin position="8"/>
        <end position="138"/>
    </location>
</feature>
<dbReference type="InterPro" id="IPR037185">
    <property type="entry name" value="EmrE-like"/>
</dbReference>
<dbReference type="OrthoDB" id="597549at2"/>
<dbReference type="InterPro" id="IPR000620">
    <property type="entry name" value="EamA_dom"/>
</dbReference>
<gene>
    <name evidence="7" type="ORF">ESA94_09870</name>
</gene>
<evidence type="ECO:0000259" key="6">
    <source>
        <dbReference type="Pfam" id="PF00892"/>
    </source>
</evidence>
<keyword evidence="3 5" id="KW-1133">Transmembrane helix</keyword>
<evidence type="ECO:0000256" key="2">
    <source>
        <dbReference type="ARBA" id="ARBA00022692"/>
    </source>
</evidence>
<feature type="transmembrane region" description="Helical" evidence="5">
    <location>
        <begin position="122"/>
        <end position="140"/>
    </location>
</feature>
<proteinExistence type="predicted"/>
<dbReference type="RefSeq" id="WP_129130722.1">
    <property type="nucleotide sequence ID" value="NZ_SDHW01000002.1"/>
</dbReference>
<evidence type="ECO:0000313" key="7">
    <source>
        <dbReference type="EMBL" id="RXK60761.1"/>
    </source>
</evidence>